<proteinExistence type="predicted"/>
<protein>
    <submittedName>
        <fullName evidence="1">Uncharacterized protein</fullName>
    </submittedName>
</protein>
<evidence type="ECO:0000313" key="1">
    <source>
        <dbReference type="EMBL" id="KAJ7310608.1"/>
    </source>
</evidence>
<gene>
    <name evidence="1" type="ORF">DFH08DRAFT_718779</name>
</gene>
<evidence type="ECO:0000313" key="2">
    <source>
        <dbReference type="Proteomes" id="UP001218218"/>
    </source>
</evidence>
<dbReference type="Proteomes" id="UP001218218">
    <property type="component" value="Unassembled WGS sequence"/>
</dbReference>
<accession>A0AAD6Z7S5</accession>
<dbReference type="EMBL" id="JARIHO010000078">
    <property type="protein sequence ID" value="KAJ7310608.1"/>
    <property type="molecule type" value="Genomic_DNA"/>
</dbReference>
<sequence>MITRGSLSNSITRDDGDPVLVYRLTFVTLFPKPLGRFTHAPVKSLREVYDTPLKRLNGVWGTVGPQIHDLIKDWKINWSSIDPACFFTHAPPGEEEQRSLSPIVIWVGVVPGSTSSDGTHEVSQDILELLRKNAVEDAIVEWREAILQKLAGPPLMRHVDSENTTHYARCFLTALLGIPLATQGMETEYSQGTLTLWFHENKDKDGNPSDKVSRVSNCHILHKDTTVRYEHRGGAAKDHIRVCGIRRFQRGLHEIRKTISDHGIIANLYA</sequence>
<dbReference type="AlphaFoldDB" id="A0AAD6Z7S5"/>
<organism evidence="1 2">
    <name type="scientific">Mycena albidolilacea</name>
    <dbReference type="NCBI Taxonomy" id="1033008"/>
    <lineage>
        <taxon>Eukaryota</taxon>
        <taxon>Fungi</taxon>
        <taxon>Dikarya</taxon>
        <taxon>Basidiomycota</taxon>
        <taxon>Agaricomycotina</taxon>
        <taxon>Agaricomycetes</taxon>
        <taxon>Agaricomycetidae</taxon>
        <taxon>Agaricales</taxon>
        <taxon>Marasmiineae</taxon>
        <taxon>Mycenaceae</taxon>
        <taxon>Mycena</taxon>
    </lineage>
</organism>
<comment type="caution">
    <text evidence="1">The sequence shown here is derived from an EMBL/GenBank/DDBJ whole genome shotgun (WGS) entry which is preliminary data.</text>
</comment>
<reference evidence="1" key="1">
    <citation type="submission" date="2023-03" db="EMBL/GenBank/DDBJ databases">
        <title>Massive genome expansion in bonnet fungi (Mycena s.s.) driven by repeated elements and novel gene families across ecological guilds.</title>
        <authorList>
            <consortium name="Lawrence Berkeley National Laboratory"/>
            <person name="Harder C.B."/>
            <person name="Miyauchi S."/>
            <person name="Viragh M."/>
            <person name="Kuo A."/>
            <person name="Thoen E."/>
            <person name="Andreopoulos B."/>
            <person name="Lu D."/>
            <person name="Skrede I."/>
            <person name="Drula E."/>
            <person name="Henrissat B."/>
            <person name="Morin E."/>
            <person name="Kohler A."/>
            <person name="Barry K."/>
            <person name="LaButti K."/>
            <person name="Morin E."/>
            <person name="Salamov A."/>
            <person name="Lipzen A."/>
            <person name="Mereny Z."/>
            <person name="Hegedus B."/>
            <person name="Baldrian P."/>
            <person name="Stursova M."/>
            <person name="Weitz H."/>
            <person name="Taylor A."/>
            <person name="Grigoriev I.V."/>
            <person name="Nagy L.G."/>
            <person name="Martin F."/>
            <person name="Kauserud H."/>
        </authorList>
    </citation>
    <scope>NUCLEOTIDE SEQUENCE</scope>
    <source>
        <strain evidence="1">CBHHK002</strain>
    </source>
</reference>
<name>A0AAD6Z7S5_9AGAR</name>
<keyword evidence="2" id="KW-1185">Reference proteome</keyword>